<feature type="non-terminal residue" evidence="7">
    <location>
        <position position="455"/>
    </location>
</feature>
<organism evidence="7">
    <name type="scientific">Emiliania huxleyi</name>
    <name type="common">Coccolithophore</name>
    <name type="synonym">Pontosphaera huxleyi</name>
    <dbReference type="NCBI Taxonomy" id="2903"/>
    <lineage>
        <taxon>Eukaryota</taxon>
        <taxon>Haptista</taxon>
        <taxon>Haptophyta</taxon>
        <taxon>Prymnesiophyceae</taxon>
        <taxon>Isochrysidales</taxon>
        <taxon>Noelaerhabdaceae</taxon>
        <taxon>Emiliania</taxon>
    </lineage>
</organism>
<dbReference type="Gene3D" id="1.10.287.110">
    <property type="entry name" value="DnaJ domain"/>
    <property type="match status" value="1"/>
</dbReference>
<evidence type="ECO:0000256" key="1">
    <source>
        <dbReference type="ARBA" id="ARBA00022723"/>
    </source>
</evidence>
<dbReference type="SUPFAM" id="SSF144232">
    <property type="entry name" value="HIT/MYND zinc finger-like"/>
    <property type="match status" value="1"/>
</dbReference>
<protein>
    <recommendedName>
        <fullName evidence="8">MYND-type domain-containing protein</fullName>
    </recommendedName>
</protein>
<gene>
    <name evidence="7" type="ORF">EMIHUDRAFT_255321</name>
</gene>
<name>R1E319_EMIHU</name>
<evidence type="ECO:0000313" key="7">
    <source>
        <dbReference type="EMBL" id="EOD21240.1"/>
    </source>
</evidence>
<feature type="domain" description="J" evidence="5">
    <location>
        <begin position="314"/>
        <end position="388"/>
    </location>
</feature>
<evidence type="ECO:0000259" key="6">
    <source>
        <dbReference type="PROSITE" id="PS50865"/>
    </source>
</evidence>
<accession>R1E319</accession>
<feature type="non-terminal residue" evidence="7">
    <location>
        <position position="1"/>
    </location>
</feature>
<dbReference type="RefSeq" id="XP_005773669.1">
    <property type="nucleotide sequence ID" value="XM_005773612.1"/>
</dbReference>
<keyword evidence="3" id="KW-0862">Zinc</keyword>
<dbReference type="InterPro" id="IPR002893">
    <property type="entry name" value="Znf_MYND"/>
</dbReference>
<evidence type="ECO:0008006" key="8">
    <source>
        <dbReference type="Google" id="ProtNLM"/>
    </source>
</evidence>
<keyword evidence="2 4" id="KW-0863">Zinc-finger</keyword>
<dbReference type="InterPro" id="IPR036869">
    <property type="entry name" value="J_dom_sf"/>
</dbReference>
<dbReference type="InterPro" id="IPR001623">
    <property type="entry name" value="DnaJ_domain"/>
</dbReference>
<dbReference type="HOGENOM" id="CLU_603563_0_0_1"/>
<dbReference type="AlphaFoldDB" id="R1E319"/>
<dbReference type="Gene3D" id="6.10.140.2220">
    <property type="match status" value="1"/>
</dbReference>
<evidence type="ECO:0000256" key="4">
    <source>
        <dbReference type="PROSITE-ProRule" id="PRU00134"/>
    </source>
</evidence>
<dbReference type="PROSITE" id="PS50076">
    <property type="entry name" value="DNAJ_2"/>
    <property type="match status" value="1"/>
</dbReference>
<dbReference type="GO" id="GO:0008270">
    <property type="term" value="F:zinc ion binding"/>
    <property type="evidence" value="ECO:0007669"/>
    <property type="project" value="UniProtKB-KW"/>
</dbReference>
<proteinExistence type="predicted"/>
<feature type="domain" description="MYND-type" evidence="6">
    <location>
        <begin position="271"/>
        <end position="319"/>
    </location>
</feature>
<dbReference type="GeneID" id="17266787"/>
<evidence type="ECO:0000256" key="3">
    <source>
        <dbReference type="ARBA" id="ARBA00022833"/>
    </source>
</evidence>
<dbReference type="KEGG" id="ehx:EMIHUDRAFT_255321"/>
<dbReference type="PROSITE" id="PS50865">
    <property type="entry name" value="ZF_MYND_2"/>
    <property type="match status" value="1"/>
</dbReference>
<keyword evidence="1" id="KW-0479">Metal-binding</keyword>
<reference evidence="7" key="1">
    <citation type="submission" date="2012-07" db="EMBL/GenBank/DDBJ databases">
        <title>Genome variability drives Emilianias global distribution.</title>
        <authorList>
            <consortium name="DOE Joint Genome Institute"/>
            <person name="Read B."/>
            <person name="Kegel J."/>
            <person name="Klute M."/>
            <person name="Kuo A."/>
            <person name="Lefebvre S.C."/>
            <person name="Maumus F."/>
            <person name="Mayer C."/>
            <person name="Miller J."/>
            <person name="Allen A."/>
            <person name="Bidle K."/>
            <person name="Borodovsky M."/>
            <person name="Bowler C."/>
            <person name="Brownlee C."/>
            <person name="Claverie J.-M."/>
            <person name="Cock M."/>
            <person name="De Vargas C."/>
            <person name="Elias M."/>
            <person name="Frickenhaus S."/>
            <person name="Gladyshev V.N."/>
            <person name="Gonzalez K."/>
            <person name="Guda C."/>
            <person name="Hadaegh A."/>
            <person name="Herman E."/>
            <person name="Iglesias-Rodriguez D."/>
            <person name="Jones B."/>
            <person name="Lawson T."/>
            <person name="Leese F."/>
            <person name="Lin Y.-C."/>
            <person name="Lindquist E."/>
            <person name="Lobanov A."/>
            <person name="Lucas S."/>
            <person name="Malik S.-H.B."/>
            <person name="Marsh M.E."/>
            <person name="Mock T."/>
            <person name="Monier A."/>
            <person name="Moreau H."/>
            <person name="Mueller-Roeber B."/>
            <person name="Napier J."/>
            <person name="Ogata H."/>
            <person name="Parker M."/>
            <person name="Probert I."/>
            <person name="Quesneville H."/>
            <person name="Raines C."/>
            <person name="Rensing S."/>
            <person name="Riano-Pachon D.M."/>
            <person name="Richier S."/>
            <person name="Rokitta S."/>
            <person name="Salamov A."/>
            <person name="Sarno A.F."/>
            <person name="Schmutz J."/>
            <person name="Schroeder D."/>
            <person name="Shiraiwa Y."/>
            <person name="Soanes D.M."/>
            <person name="Valentin K."/>
            <person name="Van Der Giezen M."/>
            <person name="Van Der Peer Y."/>
            <person name="Vardi A."/>
            <person name="Verret F."/>
            <person name="Von Dassow P."/>
            <person name="Wheeler G."/>
            <person name="Williams B."/>
            <person name="Wilson W."/>
            <person name="Wolfe G."/>
            <person name="Wurch L.L."/>
            <person name="Young J."/>
            <person name="Dacks J.B."/>
            <person name="Delwiche C.F."/>
            <person name="Dyhrman S."/>
            <person name="Glockner G."/>
            <person name="John U."/>
            <person name="Richards T."/>
            <person name="Worden A.Z."/>
            <person name="Zhang X."/>
            <person name="Grigoriev I.V."/>
        </authorList>
    </citation>
    <scope>NUCLEOTIDE SEQUENCE</scope>
    <source>
        <strain evidence="7">CCMP1516</strain>
    </source>
</reference>
<dbReference type="EMBL" id="KB865936">
    <property type="protein sequence ID" value="EOD21240.1"/>
    <property type="molecule type" value="Genomic_DNA"/>
</dbReference>
<evidence type="ECO:0000256" key="2">
    <source>
        <dbReference type="ARBA" id="ARBA00022771"/>
    </source>
</evidence>
<evidence type="ECO:0000259" key="5">
    <source>
        <dbReference type="PROSITE" id="PS50076"/>
    </source>
</evidence>
<sequence>LDAALSRAKQVGVESRAFERRLEANESEEKCLRGGHDALKAVAAHDSVGGGEVYSDVASAAHLAAGTLPKAAQLKALRAHLEQAKRTLAAALPSLGSLLEGTVKAGFDVGGAYLGFCSERAIVVNLAPLLRRWNEAGTPVELLLTLAHEAAHLLSRGGAHDSAWRQTYDELIQAAIVAGYRVIRYNRCLQRQRFPQCVELYRELAAHEAKLDYSFDESNFLFMIAAVLHKKPTAAVLRRLSDAEVLRMVKAPLEFPGGVEFQSSRVQLQTCANCPPNAGGKEQEPALRTFLPCARCRAVVYCGKDCQRKDWKAGHKEARPEPAPGEHRANFEEISKSLRLLELRLHPDRNLDASDEQLAANKARRETVRKAYALIGTEAKRQEYDEKWAKAHPDKAASGQLLAGPALPASLGEGTAKAARPAVVVSSLVATIVLLLVPVWPVARVLVAHTGAPLA</sequence>
<dbReference type="SUPFAM" id="SSF46565">
    <property type="entry name" value="Chaperone J-domain"/>
    <property type="match status" value="1"/>
</dbReference>
<dbReference type="Pfam" id="PF01753">
    <property type="entry name" value="zf-MYND"/>
    <property type="match status" value="1"/>
</dbReference>